<evidence type="ECO:0000313" key="1">
    <source>
        <dbReference type="EMBL" id="SJM92821.1"/>
    </source>
</evidence>
<name>A0A1R4H9X2_9GAMM</name>
<accession>A0A1R4H9X2</accession>
<keyword evidence="2" id="KW-1185">Reference proteome</keyword>
<dbReference type="AlphaFoldDB" id="A0A1R4H9X2"/>
<sequence length="39" mass="4595">MSYVWGLIDNTFSGYDLGDIYDVFVHFHKIVPEPHIIKQ</sequence>
<reference evidence="2" key="1">
    <citation type="submission" date="2017-02" db="EMBL/GenBank/DDBJ databases">
        <authorList>
            <person name="Daims H."/>
        </authorList>
    </citation>
    <scope>NUCLEOTIDE SEQUENCE [LARGE SCALE GENOMIC DNA]</scope>
</reference>
<dbReference type="EMBL" id="FUKJ01000216">
    <property type="protein sequence ID" value="SJM92821.1"/>
    <property type="molecule type" value="Genomic_DNA"/>
</dbReference>
<dbReference type="Proteomes" id="UP000195442">
    <property type="component" value="Unassembled WGS sequence"/>
</dbReference>
<protein>
    <submittedName>
        <fullName evidence="1">Uncharacterized protein</fullName>
    </submittedName>
</protein>
<proteinExistence type="predicted"/>
<gene>
    <name evidence="1" type="ORF">CRENPOLYSF2_2930002</name>
</gene>
<organism evidence="1 2">
    <name type="scientific">Crenothrix polyspora</name>
    <dbReference type="NCBI Taxonomy" id="360316"/>
    <lineage>
        <taxon>Bacteria</taxon>
        <taxon>Pseudomonadati</taxon>
        <taxon>Pseudomonadota</taxon>
        <taxon>Gammaproteobacteria</taxon>
        <taxon>Methylococcales</taxon>
        <taxon>Crenotrichaceae</taxon>
        <taxon>Crenothrix</taxon>
    </lineage>
</organism>
<evidence type="ECO:0000313" key="2">
    <source>
        <dbReference type="Proteomes" id="UP000195442"/>
    </source>
</evidence>